<accession>X1FLY4</accession>
<dbReference type="EMBL" id="BARU01000529">
    <property type="protein sequence ID" value="GAH21793.1"/>
    <property type="molecule type" value="Genomic_DNA"/>
</dbReference>
<reference evidence="1" key="1">
    <citation type="journal article" date="2014" name="Front. Microbiol.">
        <title>High frequency of phylogenetically diverse reductive dehalogenase-homologous genes in deep subseafloor sedimentary metagenomes.</title>
        <authorList>
            <person name="Kawai M."/>
            <person name="Futagami T."/>
            <person name="Toyoda A."/>
            <person name="Takaki Y."/>
            <person name="Nishi S."/>
            <person name="Hori S."/>
            <person name="Arai W."/>
            <person name="Tsubouchi T."/>
            <person name="Morono Y."/>
            <person name="Uchiyama I."/>
            <person name="Ito T."/>
            <person name="Fujiyama A."/>
            <person name="Inagaki F."/>
            <person name="Takami H."/>
        </authorList>
    </citation>
    <scope>NUCLEOTIDE SEQUENCE</scope>
    <source>
        <strain evidence="1">Expedition CK06-06</strain>
    </source>
</reference>
<proteinExistence type="predicted"/>
<protein>
    <submittedName>
        <fullName evidence="1">Uncharacterized protein</fullName>
    </submittedName>
</protein>
<comment type="caution">
    <text evidence="1">The sequence shown here is derived from an EMBL/GenBank/DDBJ whole genome shotgun (WGS) entry which is preliminary data.</text>
</comment>
<evidence type="ECO:0000313" key="1">
    <source>
        <dbReference type="EMBL" id="GAH21793.1"/>
    </source>
</evidence>
<dbReference type="AlphaFoldDB" id="X1FLY4"/>
<name>X1FLY4_9ZZZZ</name>
<gene>
    <name evidence="1" type="ORF">S03H2_01730</name>
</gene>
<sequence length="157" mass="18884">MINHLKTDYMYTKVTNNSFLYQQQTKQAYVAYLDTFSWDFFLTGSTRYDMTLKSVRRLVERWYERIRLEGCTTLFWVAEPFELKDGHHFHGLLELPNCGKQYYKLMIDWWQWATGNGEGTKEKWNALNLQTYDPKRNAGSYCSKYVMKDRSDYDILC</sequence>
<organism evidence="1">
    <name type="scientific">marine sediment metagenome</name>
    <dbReference type="NCBI Taxonomy" id="412755"/>
    <lineage>
        <taxon>unclassified sequences</taxon>
        <taxon>metagenomes</taxon>
        <taxon>ecological metagenomes</taxon>
    </lineage>
</organism>